<keyword evidence="10" id="KW-1185">Reference proteome</keyword>
<keyword evidence="7" id="KW-0732">Signal</keyword>
<feature type="transmembrane region" description="Helical" evidence="6">
    <location>
        <begin position="512"/>
        <end position="530"/>
    </location>
</feature>
<feature type="transmembrane region" description="Helical" evidence="6">
    <location>
        <begin position="444"/>
        <end position="469"/>
    </location>
</feature>
<feature type="transmembrane region" description="Helical" evidence="6">
    <location>
        <begin position="481"/>
        <end position="500"/>
    </location>
</feature>
<dbReference type="Gene3D" id="3.40.30.10">
    <property type="entry name" value="Glutaredoxin"/>
    <property type="match status" value="1"/>
</dbReference>
<dbReference type="GO" id="GO:0016020">
    <property type="term" value="C:membrane"/>
    <property type="evidence" value="ECO:0007669"/>
    <property type="project" value="UniProtKB-SubCell"/>
</dbReference>
<dbReference type="GO" id="GO:0017004">
    <property type="term" value="P:cytochrome complex assembly"/>
    <property type="evidence" value="ECO:0007669"/>
    <property type="project" value="UniProtKB-KW"/>
</dbReference>
<feature type="signal peptide" evidence="7">
    <location>
        <begin position="1"/>
        <end position="19"/>
    </location>
</feature>
<evidence type="ECO:0000256" key="6">
    <source>
        <dbReference type="SAM" id="Phobius"/>
    </source>
</evidence>
<dbReference type="PANTHER" id="PTHR32234:SF0">
    <property type="entry name" value="THIOL:DISULFIDE INTERCHANGE PROTEIN DSBD"/>
    <property type="match status" value="1"/>
</dbReference>
<dbReference type="GO" id="GO:0015035">
    <property type="term" value="F:protein-disulfide reductase activity"/>
    <property type="evidence" value="ECO:0007669"/>
    <property type="project" value="TreeGrafter"/>
</dbReference>
<evidence type="ECO:0000256" key="3">
    <source>
        <dbReference type="ARBA" id="ARBA00022748"/>
    </source>
</evidence>
<dbReference type="RefSeq" id="WP_170853727.1">
    <property type="nucleotide sequence ID" value="NZ_FPAS01000002.1"/>
</dbReference>
<sequence length="794" mass="87552">MKKLLSLLTLLFMIGGLFAQGANDYTKWRFTVEQKPGSNEAILVTKAITDEGWHGYSSVPASEFSGPLPTEFSYDDASKFELVGAIEEIGFHTHYDEIQEVDVTEFDHEGIFKQKIKINSSEDFVITGSISYMVCESGGMCIPGDKTFAFSVKGVKATASVETTKADTPKEEPSIEEPIQEATEEATVSIQDLVFWEYKIFETVEDKEYEIILTPDFEDSVSIVDPSKVSIAKSGDSPLEFSEFKATDKGYVSIIKFEGKEEPGALLNIKFDVNHKGAQSTVEQELPIALASTVRLTKGNCEPKTYEGIGASNEVKKSYIELFVGAFLAGLIALLTPCVFPMIPMTVTFFMKGAETTSKAAGIRKALLFGFSIIGIYTIIGTIVAVLFGAAFANWLATHWVPNILFFLIFMVFAASFLGLFEIRLPSSMVNKADAQADKGGLTGIFFMALTLVLVSFSCTGPIVGSILISAAQGGVIEPMLGMFAFSFAIALPFTLFAIFPNWLSKLPQSGGWLNSVKVVLGFVEIALGLKFLSVADQTYHWGILDREVYIALWIVVFTLMGFYLIGKIKFSHDSDMPYVKVPRLFMGIAVFSFVVYLTPGLIGHPLKALSGYLPPMSTHDFDLMGAINGTDEYQCEGDVLYSDFLHLPHGIAGYFDLDQAKACAAAQDKPVFIDFTGHGCVNCREMEAKVWSDPEVLKLLKEEFVVVALYCDDKTVLPEDKWYESKVDGKMKKTIGDQNLDFQICNFDNNAQPLYVTLDQDGDLLASPVAYDTDVENFKTFLKLAISNYKMNK</sequence>
<gene>
    <name evidence="9" type="ORF">SAMN05216474_1910</name>
</gene>
<keyword evidence="5 6" id="KW-0472">Membrane</keyword>
<dbReference type="InterPro" id="IPR036249">
    <property type="entry name" value="Thioredoxin-like_sf"/>
</dbReference>
<protein>
    <submittedName>
        <fullName evidence="9">Disulphide bond corrector protein DsbC</fullName>
    </submittedName>
</protein>
<dbReference type="Proteomes" id="UP000236454">
    <property type="component" value="Unassembled WGS sequence"/>
</dbReference>
<evidence type="ECO:0000256" key="7">
    <source>
        <dbReference type="SAM" id="SignalP"/>
    </source>
</evidence>
<dbReference type="Pfam" id="PF13899">
    <property type="entry name" value="Thioredoxin_7"/>
    <property type="match status" value="1"/>
</dbReference>
<dbReference type="AlphaFoldDB" id="A0A1I7A5J1"/>
<feature type="transmembrane region" description="Helical" evidence="6">
    <location>
        <begin position="322"/>
        <end position="345"/>
    </location>
</feature>
<keyword evidence="3" id="KW-0201">Cytochrome c-type biogenesis</keyword>
<proteinExistence type="predicted"/>
<reference evidence="9 10" key="1">
    <citation type="submission" date="2016-10" db="EMBL/GenBank/DDBJ databases">
        <authorList>
            <person name="de Groot N.N."/>
        </authorList>
    </citation>
    <scope>NUCLEOTIDE SEQUENCE [LARGE SCALE GENOMIC DNA]</scope>
    <source>
        <strain evidence="9 10">CGMCC 1.7005</strain>
    </source>
</reference>
<accession>A0A1I7A5J1</accession>
<evidence type="ECO:0000313" key="10">
    <source>
        <dbReference type="Proteomes" id="UP000236454"/>
    </source>
</evidence>
<evidence type="ECO:0000256" key="5">
    <source>
        <dbReference type="ARBA" id="ARBA00023136"/>
    </source>
</evidence>
<dbReference type="GO" id="GO:0045454">
    <property type="term" value="P:cell redox homeostasis"/>
    <property type="evidence" value="ECO:0007669"/>
    <property type="project" value="TreeGrafter"/>
</dbReference>
<feature type="transmembrane region" description="Helical" evidence="6">
    <location>
        <begin position="366"/>
        <end position="392"/>
    </location>
</feature>
<keyword evidence="2 6" id="KW-0812">Transmembrane</keyword>
<comment type="subcellular location">
    <subcellularLocation>
        <location evidence="1">Membrane</location>
        <topology evidence="1">Multi-pass membrane protein</topology>
    </subcellularLocation>
</comment>
<keyword evidence="4 6" id="KW-1133">Transmembrane helix</keyword>
<feature type="chain" id="PRO_5014680051" evidence="7">
    <location>
        <begin position="20"/>
        <end position="794"/>
    </location>
</feature>
<dbReference type="STRING" id="477690.SAMN05216474_1910"/>
<feature type="transmembrane region" description="Helical" evidence="6">
    <location>
        <begin position="579"/>
        <end position="598"/>
    </location>
</feature>
<evidence type="ECO:0000256" key="1">
    <source>
        <dbReference type="ARBA" id="ARBA00004141"/>
    </source>
</evidence>
<organism evidence="9 10">
    <name type="scientific">Lishizhenia tianjinensis</name>
    <dbReference type="NCBI Taxonomy" id="477690"/>
    <lineage>
        <taxon>Bacteria</taxon>
        <taxon>Pseudomonadati</taxon>
        <taxon>Bacteroidota</taxon>
        <taxon>Flavobacteriia</taxon>
        <taxon>Flavobacteriales</taxon>
        <taxon>Crocinitomicaceae</taxon>
        <taxon>Lishizhenia</taxon>
    </lineage>
</organism>
<evidence type="ECO:0000256" key="4">
    <source>
        <dbReference type="ARBA" id="ARBA00022989"/>
    </source>
</evidence>
<dbReference type="EMBL" id="FPAS01000002">
    <property type="protein sequence ID" value="SFT70182.1"/>
    <property type="molecule type" value="Genomic_DNA"/>
</dbReference>
<dbReference type="SUPFAM" id="SSF52833">
    <property type="entry name" value="Thioredoxin-like"/>
    <property type="match status" value="1"/>
</dbReference>
<dbReference type="Pfam" id="PF02683">
    <property type="entry name" value="DsbD_TM"/>
    <property type="match status" value="1"/>
</dbReference>
<evidence type="ECO:0000313" key="9">
    <source>
        <dbReference type="EMBL" id="SFT70182.1"/>
    </source>
</evidence>
<feature type="transmembrane region" description="Helical" evidence="6">
    <location>
        <begin position="404"/>
        <end position="423"/>
    </location>
</feature>
<feature type="transmembrane region" description="Helical" evidence="6">
    <location>
        <begin position="550"/>
        <end position="567"/>
    </location>
</feature>
<dbReference type="InterPro" id="IPR003834">
    <property type="entry name" value="Cyt_c_assmbl_TM_dom"/>
</dbReference>
<feature type="domain" description="Cytochrome C biogenesis protein transmembrane" evidence="8">
    <location>
        <begin position="324"/>
        <end position="532"/>
    </location>
</feature>
<dbReference type="PANTHER" id="PTHR32234">
    <property type="entry name" value="THIOL:DISULFIDE INTERCHANGE PROTEIN DSBD"/>
    <property type="match status" value="1"/>
</dbReference>
<name>A0A1I7A5J1_9FLAO</name>
<evidence type="ECO:0000259" key="8">
    <source>
        <dbReference type="Pfam" id="PF02683"/>
    </source>
</evidence>
<evidence type="ECO:0000256" key="2">
    <source>
        <dbReference type="ARBA" id="ARBA00022692"/>
    </source>
</evidence>